<gene>
    <name evidence="9" type="ORF">WN55_08963</name>
</gene>
<dbReference type="Gene3D" id="2.10.230.10">
    <property type="entry name" value="Heat shock protein DnaJ, cysteine-rich domain"/>
    <property type="match status" value="1"/>
</dbReference>
<dbReference type="InterPro" id="IPR008971">
    <property type="entry name" value="HSP40/DnaJ_pept-bd"/>
</dbReference>
<proteinExistence type="predicted"/>
<keyword evidence="2" id="KW-0677">Repeat</keyword>
<dbReference type="CDD" id="cd10719">
    <property type="entry name" value="DnaJ_zf"/>
    <property type="match status" value="1"/>
</dbReference>
<protein>
    <submittedName>
        <fullName evidence="9">DnaJ like protein subfamily A member 1</fullName>
    </submittedName>
</protein>
<dbReference type="GO" id="GO:0006457">
    <property type="term" value="P:protein folding"/>
    <property type="evidence" value="ECO:0007669"/>
    <property type="project" value="InterPro"/>
</dbReference>
<dbReference type="InterPro" id="IPR018253">
    <property type="entry name" value="DnaJ_domain_CS"/>
</dbReference>
<evidence type="ECO:0000256" key="5">
    <source>
        <dbReference type="PROSITE-ProRule" id="PRU00546"/>
    </source>
</evidence>
<feature type="domain" description="CR-type" evidence="8">
    <location>
        <begin position="126"/>
        <end position="210"/>
    </location>
</feature>
<dbReference type="FunFam" id="2.10.230.10:FF:000005">
    <property type="entry name" value="DnaJ homolog subfamily A member 1"/>
    <property type="match status" value="1"/>
</dbReference>
<evidence type="ECO:0000256" key="3">
    <source>
        <dbReference type="ARBA" id="ARBA00022771"/>
    </source>
</evidence>
<dbReference type="PROSITE" id="PS50076">
    <property type="entry name" value="DNAJ_2"/>
    <property type="match status" value="1"/>
</dbReference>
<feature type="zinc finger region" description="CR-type" evidence="5">
    <location>
        <begin position="126"/>
        <end position="210"/>
    </location>
</feature>
<dbReference type="InterPro" id="IPR036410">
    <property type="entry name" value="HSP_DnaJ_Cys-rich_dom_sf"/>
</dbReference>
<accession>A0A154P4R7</accession>
<dbReference type="Gene3D" id="1.10.287.110">
    <property type="entry name" value="DnaJ domain"/>
    <property type="match status" value="1"/>
</dbReference>
<dbReference type="InterPro" id="IPR001305">
    <property type="entry name" value="HSP_DnaJ_Cys-rich_dom"/>
</dbReference>
<sequence>MVKETTFYDVLGVKPGCTQDDLKKAYRKLALKYHPDKNPNEGERFKQISQAYEVLSNPEKKRIYDQGGEQALKEGGSGSGVFSSPMDIFDMFFGAGFGARSGRRRERKGQDVIHQLSVSLEELYKGTVRKLALQKNVICDKCEGIGGKKGSVEQCSTCHGSGMQIQIHQLGPGMLQHLQSMCTDCKGQGERINPRDRCKNCGGRKTVRDRKILEVHVDPGMVDGQKIVFSGEGDQEPDYEPGDIVILLEEKEHEVFKRTRNDLIMRMQLELVEALCGFQKVIRTLDGRFTRGRLIIQFVVNFPKTIDPNGIPTLEQCLPPREEVIIPEGAEECILTDLDPEQEARRRDQRQAVYEEDEGPSRVQCATH</sequence>
<evidence type="ECO:0000256" key="4">
    <source>
        <dbReference type="ARBA" id="ARBA00022833"/>
    </source>
</evidence>
<keyword evidence="3 5" id="KW-0863">Zinc-finger</keyword>
<dbReference type="PROSITE" id="PS00636">
    <property type="entry name" value="DNAJ_1"/>
    <property type="match status" value="1"/>
</dbReference>
<keyword evidence="10" id="KW-1185">Reference proteome</keyword>
<dbReference type="AlphaFoldDB" id="A0A154P4R7"/>
<keyword evidence="1 5" id="KW-0479">Metal-binding</keyword>
<reference evidence="9 10" key="1">
    <citation type="submission" date="2015-07" db="EMBL/GenBank/DDBJ databases">
        <title>The genome of Dufourea novaeangliae.</title>
        <authorList>
            <person name="Pan H."/>
            <person name="Kapheim K."/>
        </authorList>
    </citation>
    <scope>NUCLEOTIDE SEQUENCE [LARGE SCALE GENOMIC DNA]</scope>
    <source>
        <strain evidence="9">0120121106</strain>
        <tissue evidence="9">Whole body</tissue>
    </source>
</reference>
<dbReference type="PANTHER" id="PTHR43888">
    <property type="entry name" value="DNAJ-LIKE-2, ISOFORM A-RELATED"/>
    <property type="match status" value="1"/>
</dbReference>
<dbReference type="PRINTS" id="PR00625">
    <property type="entry name" value="JDOMAIN"/>
</dbReference>
<dbReference type="GO" id="GO:0030544">
    <property type="term" value="F:Hsp70 protein binding"/>
    <property type="evidence" value="ECO:0007669"/>
    <property type="project" value="InterPro"/>
</dbReference>
<dbReference type="InterPro" id="IPR002939">
    <property type="entry name" value="DnaJ_C"/>
</dbReference>
<feature type="domain" description="J" evidence="7">
    <location>
        <begin position="6"/>
        <end position="68"/>
    </location>
</feature>
<dbReference type="Pfam" id="PF01556">
    <property type="entry name" value="DnaJ_C"/>
    <property type="match status" value="1"/>
</dbReference>
<dbReference type="SUPFAM" id="SSF46565">
    <property type="entry name" value="Chaperone J-domain"/>
    <property type="match status" value="1"/>
</dbReference>
<dbReference type="InterPro" id="IPR036869">
    <property type="entry name" value="J_dom_sf"/>
</dbReference>
<dbReference type="Proteomes" id="UP000076502">
    <property type="component" value="Unassembled WGS sequence"/>
</dbReference>
<dbReference type="STRING" id="178035.A0A154P4R7"/>
<dbReference type="GO" id="GO:0051082">
    <property type="term" value="F:unfolded protein binding"/>
    <property type="evidence" value="ECO:0007669"/>
    <property type="project" value="InterPro"/>
</dbReference>
<dbReference type="Pfam" id="PF00226">
    <property type="entry name" value="DnaJ"/>
    <property type="match status" value="1"/>
</dbReference>
<feature type="region of interest" description="Disordered" evidence="6">
    <location>
        <begin position="341"/>
        <end position="368"/>
    </location>
</feature>
<name>A0A154P4R7_DUFNO</name>
<dbReference type="FunFam" id="1.10.287.110:FF:000014">
    <property type="entry name" value="dnaJ homolog subfamily A member 1"/>
    <property type="match status" value="1"/>
</dbReference>
<evidence type="ECO:0000259" key="8">
    <source>
        <dbReference type="PROSITE" id="PS51188"/>
    </source>
</evidence>
<dbReference type="CDD" id="cd10747">
    <property type="entry name" value="DnaJ_C"/>
    <property type="match status" value="1"/>
</dbReference>
<dbReference type="SUPFAM" id="SSF57938">
    <property type="entry name" value="DnaJ/Hsp40 cysteine-rich domain"/>
    <property type="match status" value="1"/>
</dbReference>
<dbReference type="InterPro" id="IPR001623">
    <property type="entry name" value="DnaJ_domain"/>
</dbReference>
<evidence type="ECO:0000313" key="10">
    <source>
        <dbReference type="Proteomes" id="UP000076502"/>
    </source>
</evidence>
<dbReference type="PROSITE" id="PS51188">
    <property type="entry name" value="ZF_CR"/>
    <property type="match status" value="1"/>
</dbReference>
<dbReference type="Gene3D" id="2.60.260.20">
    <property type="entry name" value="Urease metallochaperone UreE, N-terminal domain"/>
    <property type="match status" value="2"/>
</dbReference>
<dbReference type="GO" id="GO:0008270">
    <property type="term" value="F:zinc ion binding"/>
    <property type="evidence" value="ECO:0007669"/>
    <property type="project" value="UniProtKB-KW"/>
</dbReference>
<dbReference type="EMBL" id="KQ434817">
    <property type="protein sequence ID" value="KZC06867.1"/>
    <property type="molecule type" value="Genomic_DNA"/>
</dbReference>
<dbReference type="CDD" id="cd06257">
    <property type="entry name" value="DnaJ"/>
    <property type="match status" value="1"/>
</dbReference>
<keyword evidence="4 5" id="KW-0862">Zinc</keyword>
<evidence type="ECO:0000259" key="7">
    <source>
        <dbReference type="PROSITE" id="PS50076"/>
    </source>
</evidence>
<evidence type="ECO:0000313" key="9">
    <source>
        <dbReference type="EMBL" id="KZC06867.1"/>
    </source>
</evidence>
<dbReference type="InterPro" id="IPR044713">
    <property type="entry name" value="DNJA1/2-like"/>
</dbReference>
<dbReference type="SUPFAM" id="SSF49493">
    <property type="entry name" value="HSP40/DnaJ peptide-binding domain"/>
    <property type="match status" value="2"/>
</dbReference>
<organism evidence="9 10">
    <name type="scientific">Dufourea novaeangliae</name>
    <name type="common">Sweat bee</name>
    <dbReference type="NCBI Taxonomy" id="178035"/>
    <lineage>
        <taxon>Eukaryota</taxon>
        <taxon>Metazoa</taxon>
        <taxon>Ecdysozoa</taxon>
        <taxon>Arthropoda</taxon>
        <taxon>Hexapoda</taxon>
        <taxon>Insecta</taxon>
        <taxon>Pterygota</taxon>
        <taxon>Neoptera</taxon>
        <taxon>Endopterygota</taxon>
        <taxon>Hymenoptera</taxon>
        <taxon>Apocrita</taxon>
        <taxon>Aculeata</taxon>
        <taxon>Apoidea</taxon>
        <taxon>Anthophila</taxon>
        <taxon>Halictidae</taxon>
        <taxon>Rophitinae</taxon>
        <taxon>Dufourea</taxon>
    </lineage>
</organism>
<dbReference type="OrthoDB" id="550424at2759"/>
<dbReference type="SMART" id="SM00271">
    <property type="entry name" value="DnaJ"/>
    <property type="match status" value="1"/>
</dbReference>
<evidence type="ECO:0000256" key="2">
    <source>
        <dbReference type="ARBA" id="ARBA00022737"/>
    </source>
</evidence>
<evidence type="ECO:0000256" key="6">
    <source>
        <dbReference type="SAM" id="MobiDB-lite"/>
    </source>
</evidence>
<dbReference type="Pfam" id="PF00684">
    <property type="entry name" value="DnaJ_CXXCXGXG"/>
    <property type="match status" value="1"/>
</dbReference>
<evidence type="ECO:0000256" key="1">
    <source>
        <dbReference type="ARBA" id="ARBA00022723"/>
    </source>
</evidence>
<dbReference type="OMA" id="NALCTKC"/>